<gene>
    <name evidence="2" type="ORF">SAMN05216266_13716</name>
</gene>
<organism evidence="2 3">
    <name type="scientific">Amycolatopsis marina</name>
    <dbReference type="NCBI Taxonomy" id="490629"/>
    <lineage>
        <taxon>Bacteria</taxon>
        <taxon>Bacillati</taxon>
        <taxon>Actinomycetota</taxon>
        <taxon>Actinomycetes</taxon>
        <taxon>Pseudonocardiales</taxon>
        <taxon>Pseudonocardiaceae</taxon>
        <taxon>Amycolatopsis</taxon>
    </lineage>
</organism>
<sequence>MGRVQYYFATKDDLLLHSLDHAHRRMESRILERAEEAGGNVRNVLVTILDELLGEHPETRDAIRVHAFFAARAADNESMAAVLTDGDDEILALAVAVVAQAKAAGRVGPDVDPEHDGYALFTLARGLGSDVALYGAPIDRARKTLEHFIRRVAPAE</sequence>
<dbReference type="Pfam" id="PF13977">
    <property type="entry name" value="TetR_C_6"/>
    <property type="match status" value="1"/>
</dbReference>
<accession>A0A1I1CNZ3</accession>
<proteinExistence type="predicted"/>
<keyword evidence="3" id="KW-1185">Reference proteome</keyword>
<evidence type="ECO:0000313" key="3">
    <source>
        <dbReference type="Proteomes" id="UP000243799"/>
    </source>
</evidence>
<dbReference type="Gene3D" id="1.10.357.10">
    <property type="entry name" value="Tetracycline Repressor, domain 2"/>
    <property type="match status" value="1"/>
</dbReference>
<evidence type="ECO:0000313" key="2">
    <source>
        <dbReference type="EMBL" id="SFB63776.1"/>
    </source>
</evidence>
<dbReference type="SUPFAM" id="SSF48498">
    <property type="entry name" value="Tetracyclin repressor-like, C-terminal domain"/>
    <property type="match status" value="1"/>
</dbReference>
<dbReference type="Proteomes" id="UP000243799">
    <property type="component" value="Unassembled WGS sequence"/>
</dbReference>
<dbReference type="EMBL" id="FOKG01000037">
    <property type="protein sequence ID" value="SFB63776.1"/>
    <property type="molecule type" value="Genomic_DNA"/>
</dbReference>
<protein>
    <submittedName>
        <fullName evidence="2">Transcriptional repressor</fullName>
    </submittedName>
</protein>
<name>A0A1I1CNZ3_9PSEU</name>
<evidence type="ECO:0000259" key="1">
    <source>
        <dbReference type="Pfam" id="PF13977"/>
    </source>
</evidence>
<reference evidence="3" key="1">
    <citation type="submission" date="2016-10" db="EMBL/GenBank/DDBJ databases">
        <authorList>
            <person name="Varghese N."/>
            <person name="Submissions S."/>
        </authorList>
    </citation>
    <scope>NUCLEOTIDE SEQUENCE [LARGE SCALE GENOMIC DNA]</scope>
    <source>
        <strain evidence="3">CGMCC 4.3568</strain>
    </source>
</reference>
<dbReference type="InterPro" id="IPR039538">
    <property type="entry name" value="BetI_C"/>
</dbReference>
<dbReference type="STRING" id="490629.SAMN05216266_13716"/>
<feature type="domain" description="BetI-type transcriptional repressor C-terminal" evidence="1">
    <location>
        <begin position="43"/>
        <end position="152"/>
    </location>
</feature>
<dbReference type="AlphaFoldDB" id="A0A1I1CNZ3"/>
<dbReference type="InterPro" id="IPR036271">
    <property type="entry name" value="Tet_transcr_reg_TetR-rel_C_sf"/>
</dbReference>